<evidence type="ECO:0000313" key="11">
    <source>
        <dbReference type="Proteomes" id="UP000515292"/>
    </source>
</evidence>
<evidence type="ECO:0000256" key="4">
    <source>
        <dbReference type="ARBA" id="ARBA00022989"/>
    </source>
</evidence>
<dbReference type="RefSeq" id="WP_182294908.1">
    <property type="nucleotide sequence ID" value="NZ_CP059851.1"/>
</dbReference>
<dbReference type="InterPro" id="IPR050445">
    <property type="entry name" value="Bact_polysacc_biosynth/exp"/>
</dbReference>
<dbReference type="EMBL" id="CP059851">
    <property type="protein sequence ID" value="QMW22063.1"/>
    <property type="molecule type" value="Genomic_DNA"/>
</dbReference>
<dbReference type="PANTHER" id="PTHR32309:SF13">
    <property type="entry name" value="FERRIC ENTEROBACTIN TRANSPORT PROTEIN FEPE"/>
    <property type="match status" value="1"/>
</dbReference>
<gene>
    <name evidence="10" type="ORF">H3309_11885</name>
</gene>
<keyword evidence="4 7" id="KW-1133">Transmembrane helix</keyword>
<sequence>MSLIQFLRILMARRMIILVATLGCFVVATGIAMVLPKRYPATARVILDVIKPDPVTGQIIGTQFMRGYTRTQIELITDMRVAGAVVDRLGLANDPGTIAAFQSSGAAEADGGVRRWIAQRIIDNTSANLIEASNILEIRYEGQNPELAKRIVDVIRDAYIESSLRFRTDSAGRTGDWYREQATKAQRLLVTAETAKTEFMRANNIVMQGGVELEQQKLANLAATLVAARGNSGTQEATATARLTNDPVADQLRLQLSTIEDQLVQSSEKLGTQHPTYQALLARRNLLRTQLAQAETQTRKSVASSMNVGRKSIGELEADYEAQRTKVLGMKTVLDQLDQMQREVDLRRDQYQKAAARAAELRLEADVAETGLVVLGDAVADTNPSWPKVPLIMALSLFFGLALGVLTALITELFARRVRGAEDLAFAAGAPVLAVVNDGSSSPIRDRIKRLLTRGGKDETGDLQAI</sequence>
<feature type="transmembrane region" description="Helical" evidence="7">
    <location>
        <begin position="391"/>
        <end position="410"/>
    </location>
</feature>
<keyword evidence="11" id="KW-1185">Reference proteome</keyword>
<keyword evidence="3 7" id="KW-0812">Transmembrane</keyword>
<comment type="subcellular location">
    <subcellularLocation>
        <location evidence="1">Cell membrane</location>
        <topology evidence="1">Multi-pass membrane protein</topology>
    </subcellularLocation>
</comment>
<accession>A0A7G5IFC1</accession>
<evidence type="ECO:0000256" key="7">
    <source>
        <dbReference type="SAM" id="Phobius"/>
    </source>
</evidence>
<feature type="domain" description="Tyrosine-protein kinase G-rich" evidence="9">
    <location>
        <begin position="337"/>
        <end position="410"/>
    </location>
</feature>
<evidence type="ECO:0000256" key="5">
    <source>
        <dbReference type="ARBA" id="ARBA00023136"/>
    </source>
</evidence>
<dbReference type="Pfam" id="PF02706">
    <property type="entry name" value="Wzz"/>
    <property type="match status" value="1"/>
</dbReference>
<proteinExistence type="predicted"/>
<evidence type="ECO:0000256" key="3">
    <source>
        <dbReference type="ARBA" id="ARBA00022692"/>
    </source>
</evidence>
<reference evidence="10 11" key="1">
    <citation type="submission" date="2020-07" db="EMBL/GenBank/DDBJ databases">
        <title>Complete genome sequence for Sandaracinobacter sp. M6.</title>
        <authorList>
            <person name="Tang Y."/>
            <person name="Liu Q."/>
            <person name="Guo Z."/>
            <person name="Lei P."/>
            <person name="Huang B."/>
        </authorList>
    </citation>
    <scope>NUCLEOTIDE SEQUENCE [LARGE SCALE GENOMIC DNA]</scope>
    <source>
        <strain evidence="10 11">M6</strain>
    </source>
</reference>
<evidence type="ECO:0000256" key="2">
    <source>
        <dbReference type="ARBA" id="ARBA00022475"/>
    </source>
</evidence>
<name>A0A7G5IFC1_9SPHN</name>
<evidence type="ECO:0000256" key="6">
    <source>
        <dbReference type="SAM" id="Coils"/>
    </source>
</evidence>
<keyword evidence="5 7" id="KW-0472">Membrane</keyword>
<feature type="coiled-coil region" evidence="6">
    <location>
        <begin position="249"/>
        <end position="297"/>
    </location>
</feature>
<dbReference type="Proteomes" id="UP000515292">
    <property type="component" value="Chromosome"/>
</dbReference>
<evidence type="ECO:0000259" key="8">
    <source>
        <dbReference type="Pfam" id="PF02706"/>
    </source>
</evidence>
<dbReference type="GO" id="GO:0004713">
    <property type="term" value="F:protein tyrosine kinase activity"/>
    <property type="evidence" value="ECO:0007669"/>
    <property type="project" value="TreeGrafter"/>
</dbReference>
<dbReference type="GO" id="GO:0005886">
    <property type="term" value="C:plasma membrane"/>
    <property type="evidence" value="ECO:0007669"/>
    <property type="project" value="UniProtKB-SubCell"/>
</dbReference>
<evidence type="ECO:0000256" key="1">
    <source>
        <dbReference type="ARBA" id="ARBA00004651"/>
    </source>
</evidence>
<dbReference type="KEGG" id="sand:H3309_11885"/>
<dbReference type="InterPro" id="IPR032807">
    <property type="entry name" value="GNVR"/>
</dbReference>
<dbReference type="PANTHER" id="PTHR32309">
    <property type="entry name" value="TYROSINE-PROTEIN KINASE"/>
    <property type="match status" value="1"/>
</dbReference>
<dbReference type="AlphaFoldDB" id="A0A7G5IFC1"/>
<dbReference type="Pfam" id="PF13807">
    <property type="entry name" value="GNVR"/>
    <property type="match status" value="1"/>
</dbReference>
<evidence type="ECO:0000313" key="10">
    <source>
        <dbReference type="EMBL" id="QMW22063.1"/>
    </source>
</evidence>
<evidence type="ECO:0000259" key="9">
    <source>
        <dbReference type="Pfam" id="PF13807"/>
    </source>
</evidence>
<feature type="domain" description="Polysaccharide chain length determinant N-terminal" evidence="8">
    <location>
        <begin position="2"/>
        <end position="88"/>
    </location>
</feature>
<keyword evidence="2" id="KW-1003">Cell membrane</keyword>
<organism evidence="10 11">
    <name type="scientific">Sandaracinobacteroides saxicola</name>
    <dbReference type="NCBI Taxonomy" id="2759707"/>
    <lineage>
        <taxon>Bacteria</taxon>
        <taxon>Pseudomonadati</taxon>
        <taxon>Pseudomonadota</taxon>
        <taxon>Alphaproteobacteria</taxon>
        <taxon>Sphingomonadales</taxon>
        <taxon>Sphingosinicellaceae</taxon>
        <taxon>Sandaracinobacteroides</taxon>
    </lineage>
</organism>
<protein>
    <submittedName>
        <fullName evidence="10">Exopolysaccharide biosynthesis protein EpsF</fullName>
    </submittedName>
</protein>
<dbReference type="InterPro" id="IPR003856">
    <property type="entry name" value="LPS_length_determ_N"/>
</dbReference>
<keyword evidence="6" id="KW-0175">Coiled coil</keyword>